<dbReference type="Proteomes" id="UP000182409">
    <property type="component" value="Unassembled WGS sequence"/>
</dbReference>
<dbReference type="InterPro" id="IPR024079">
    <property type="entry name" value="MetalloPept_cat_dom_sf"/>
</dbReference>
<comment type="similarity">
    <text evidence="2">Belongs to the peptidase M13 family.</text>
</comment>
<dbReference type="PRINTS" id="PR00786">
    <property type="entry name" value="NEPRILYSIN"/>
</dbReference>
<evidence type="ECO:0000313" key="12">
    <source>
        <dbReference type="Proteomes" id="UP000182409"/>
    </source>
</evidence>
<dbReference type="GO" id="GO:0046872">
    <property type="term" value="F:metal ion binding"/>
    <property type="evidence" value="ECO:0007669"/>
    <property type="project" value="UniProtKB-KW"/>
</dbReference>
<dbReference type="AlphaFoldDB" id="A0A1H4QF88"/>
<dbReference type="PROSITE" id="PS51885">
    <property type="entry name" value="NEPRILYSIN"/>
    <property type="match status" value="1"/>
</dbReference>
<dbReference type="GO" id="GO:0004222">
    <property type="term" value="F:metalloendopeptidase activity"/>
    <property type="evidence" value="ECO:0007669"/>
    <property type="project" value="InterPro"/>
</dbReference>
<dbReference type="Gene3D" id="3.40.390.10">
    <property type="entry name" value="Collagenase (Catalytic Domain)"/>
    <property type="match status" value="1"/>
</dbReference>
<dbReference type="EMBL" id="FNSD01000001">
    <property type="protein sequence ID" value="SEC18257.1"/>
    <property type="molecule type" value="Genomic_DNA"/>
</dbReference>
<protein>
    <submittedName>
        <fullName evidence="11">Endothelin-converting enzyme Metallo peptidase. MEROPS family M13</fullName>
    </submittedName>
</protein>
<dbReference type="InterPro" id="IPR018497">
    <property type="entry name" value="Peptidase_M13_C"/>
</dbReference>
<evidence type="ECO:0000256" key="8">
    <source>
        <dbReference type="SAM" id="SignalP"/>
    </source>
</evidence>
<evidence type="ECO:0000259" key="10">
    <source>
        <dbReference type="Pfam" id="PF05649"/>
    </source>
</evidence>
<dbReference type="PANTHER" id="PTHR11733">
    <property type="entry name" value="ZINC METALLOPROTEASE FAMILY M13 NEPRILYSIN-RELATED"/>
    <property type="match status" value="1"/>
</dbReference>
<dbReference type="CDD" id="cd08662">
    <property type="entry name" value="M13"/>
    <property type="match status" value="1"/>
</dbReference>
<organism evidence="11 12">
    <name type="scientific">Terriglobus roseus</name>
    <dbReference type="NCBI Taxonomy" id="392734"/>
    <lineage>
        <taxon>Bacteria</taxon>
        <taxon>Pseudomonadati</taxon>
        <taxon>Acidobacteriota</taxon>
        <taxon>Terriglobia</taxon>
        <taxon>Terriglobales</taxon>
        <taxon>Acidobacteriaceae</taxon>
        <taxon>Terriglobus</taxon>
    </lineage>
</organism>
<keyword evidence="6" id="KW-0862">Zinc</keyword>
<dbReference type="GO" id="GO:0005886">
    <property type="term" value="C:plasma membrane"/>
    <property type="evidence" value="ECO:0007669"/>
    <property type="project" value="TreeGrafter"/>
</dbReference>
<keyword evidence="7" id="KW-0482">Metalloprotease</keyword>
<evidence type="ECO:0000259" key="9">
    <source>
        <dbReference type="Pfam" id="PF01431"/>
    </source>
</evidence>
<feature type="domain" description="Peptidase M13 C-terminal" evidence="9">
    <location>
        <begin position="488"/>
        <end position="692"/>
    </location>
</feature>
<feature type="signal peptide" evidence="8">
    <location>
        <begin position="1"/>
        <end position="25"/>
    </location>
</feature>
<dbReference type="Gene3D" id="1.10.1380.10">
    <property type="entry name" value="Neutral endopeptidase , domain2"/>
    <property type="match status" value="1"/>
</dbReference>
<evidence type="ECO:0000256" key="6">
    <source>
        <dbReference type="ARBA" id="ARBA00022833"/>
    </source>
</evidence>
<dbReference type="Pfam" id="PF01431">
    <property type="entry name" value="Peptidase_M13"/>
    <property type="match status" value="1"/>
</dbReference>
<dbReference type="RefSeq" id="WP_074654641.1">
    <property type="nucleotide sequence ID" value="NZ_FNSD01000001.1"/>
</dbReference>
<evidence type="ECO:0000256" key="1">
    <source>
        <dbReference type="ARBA" id="ARBA00001947"/>
    </source>
</evidence>
<dbReference type="SUPFAM" id="SSF55486">
    <property type="entry name" value="Metalloproteases ('zincins'), catalytic domain"/>
    <property type="match status" value="1"/>
</dbReference>
<dbReference type="InterPro" id="IPR042089">
    <property type="entry name" value="Peptidase_M13_dom_2"/>
</dbReference>
<sequence length="693" mass="77136">MNRILRSALAAAAVLTFAAPFSARAQQMTLALDGQSPTITVPKSGVSMDLTAIDKTADPCTDFYAYACGNWRKNNPIPADKTRWGRFDELGEHNLYSIYTLLQQAADKPATPLQTKYGNYFAACMDDSLADRLGAKPIQPALDKIGAWTDKATLSKLLGTLEDQHGIGLFYNFGSEQDQKDSQKQIPAVFQGGLTLPDRDYYLQDDDRMKGIREKYIAHVTKMFTLLGDTPEQAATETQAVMRIETALAKSSLPRVEMRDPANVYHVKTLADLQASTPAYRWADYFSSIRTPVTTLNVATPGYFTAMNAEIQSASVADLKSYMRWHVLHGAAGNLSTPFDQENFAFFNGTLSGQKEQAPRWKRCTQATDRALGEAVGQDWVAKNFTPAAKANMQELVHQLEAALGEDIEGLDWMSPTTRVEAQKKLRAFRDKIGYPETWRDYSSIAVKRDDRVGNAERVAVFNDRRDLAKIGKPVNEKEWGMTPPTVNAYYDPSNNDINFPAGILQPPFYDFKIDPAVNFGAIGVVIGHEMTHGFDDEGSQYDPQGNVRMWWTKEDKAEFDKRTACEVNEYGNFEPVPGQKLNGKLTLGENTADNGGLQVAYVALHKELAKLGPDASKPIDGYTPDQRYFLGFAQVWCENTREQEAVRRIKIDPHSPGRFRTNGAVQNSSKFAEAFSCKQGQPMAPVNACRVW</sequence>
<evidence type="ECO:0000256" key="5">
    <source>
        <dbReference type="ARBA" id="ARBA00022801"/>
    </source>
</evidence>
<dbReference type="PANTHER" id="PTHR11733:SF167">
    <property type="entry name" value="FI17812P1-RELATED"/>
    <property type="match status" value="1"/>
</dbReference>
<evidence type="ECO:0000256" key="4">
    <source>
        <dbReference type="ARBA" id="ARBA00022723"/>
    </source>
</evidence>
<evidence type="ECO:0000256" key="2">
    <source>
        <dbReference type="ARBA" id="ARBA00007357"/>
    </source>
</evidence>
<accession>A0A1H4QF88</accession>
<keyword evidence="4" id="KW-0479">Metal-binding</keyword>
<dbReference type="GO" id="GO:0016485">
    <property type="term" value="P:protein processing"/>
    <property type="evidence" value="ECO:0007669"/>
    <property type="project" value="TreeGrafter"/>
</dbReference>
<keyword evidence="8" id="KW-0732">Signal</keyword>
<reference evidence="11 12" key="1">
    <citation type="submission" date="2016-10" db="EMBL/GenBank/DDBJ databases">
        <authorList>
            <person name="de Groot N.N."/>
        </authorList>
    </citation>
    <scope>NUCLEOTIDE SEQUENCE [LARGE SCALE GENOMIC DNA]</scope>
    <source>
        <strain evidence="11 12">AB35.6</strain>
    </source>
</reference>
<evidence type="ECO:0000313" key="11">
    <source>
        <dbReference type="EMBL" id="SEC18257.1"/>
    </source>
</evidence>
<proteinExistence type="inferred from homology"/>
<comment type="cofactor">
    <cofactor evidence="1">
        <name>Zn(2+)</name>
        <dbReference type="ChEBI" id="CHEBI:29105"/>
    </cofactor>
</comment>
<keyword evidence="5" id="KW-0378">Hydrolase</keyword>
<gene>
    <name evidence="11" type="ORF">SAMN05443244_2855</name>
</gene>
<feature type="domain" description="Peptidase M13 N-terminal" evidence="10">
    <location>
        <begin position="59"/>
        <end position="436"/>
    </location>
</feature>
<name>A0A1H4QF88_9BACT</name>
<keyword evidence="3" id="KW-0645">Protease</keyword>
<feature type="chain" id="PRO_5010231030" evidence="8">
    <location>
        <begin position="26"/>
        <end position="693"/>
    </location>
</feature>
<evidence type="ECO:0000256" key="3">
    <source>
        <dbReference type="ARBA" id="ARBA00022670"/>
    </source>
</evidence>
<dbReference type="Pfam" id="PF05649">
    <property type="entry name" value="Peptidase_M13_N"/>
    <property type="match status" value="1"/>
</dbReference>
<dbReference type="InterPro" id="IPR000718">
    <property type="entry name" value="Peptidase_M13"/>
</dbReference>
<dbReference type="OrthoDB" id="9775677at2"/>
<evidence type="ECO:0000256" key="7">
    <source>
        <dbReference type="ARBA" id="ARBA00023049"/>
    </source>
</evidence>
<dbReference type="InterPro" id="IPR008753">
    <property type="entry name" value="Peptidase_M13_N"/>
</dbReference>